<evidence type="ECO:0000313" key="5">
    <source>
        <dbReference type="Proteomes" id="UP000015101"/>
    </source>
</evidence>
<accession>T1FJZ6</accession>
<dbReference type="RefSeq" id="XP_009011485.1">
    <property type="nucleotide sequence ID" value="XM_009013237.1"/>
</dbReference>
<keyword evidence="5" id="KW-1185">Reference proteome</keyword>
<dbReference type="AlphaFoldDB" id="T1FJZ6"/>
<feature type="transmembrane region" description="Helical" evidence="1">
    <location>
        <begin position="254"/>
        <end position="272"/>
    </location>
</feature>
<dbReference type="SUPFAM" id="SSF90112">
    <property type="entry name" value="Neurotransmitter-gated ion-channel transmembrane pore"/>
    <property type="match status" value="1"/>
</dbReference>
<dbReference type="CTD" id="20209145"/>
<reference evidence="4" key="3">
    <citation type="submission" date="2015-06" db="UniProtKB">
        <authorList>
            <consortium name="EnsemblMetazoa"/>
        </authorList>
    </citation>
    <scope>IDENTIFICATION</scope>
</reference>
<reference evidence="5" key="1">
    <citation type="submission" date="2012-12" db="EMBL/GenBank/DDBJ databases">
        <authorList>
            <person name="Hellsten U."/>
            <person name="Grimwood J."/>
            <person name="Chapman J.A."/>
            <person name="Shapiro H."/>
            <person name="Aerts A."/>
            <person name="Otillar R.P."/>
            <person name="Terry A.Y."/>
            <person name="Boore J.L."/>
            <person name="Simakov O."/>
            <person name="Marletaz F."/>
            <person name="Cho S.-J."/>
            <person name="Edsinger-Gonzales E."/>
            <person name="Havlak P."/>
            <person name="Kuo D.-H."/>
            <person name="Larsson T."/>
            <person name="Lv J."/>
            <person name="Arendt D."/>
            <person name="Savage R."/>
            <person name="Osoegawa K."/>
            <person name="de Jong P."/>
            <person name="Lindberg D.R."/>
            <person name="Seaver E.C."/>
            <person name="Weisblat D.A."/>
            <person name="Putnam N.H."/>
            <person name="Grigoriev I.V."/>
            <person name="Rokhsar D.S."/>
        </authorList>
    </citation>
    <scope>NUCLEOTIDE SEQUENCE</scope>
</reference>
<dbReference type="Proteomes" id="UP000015101">
    <property type="component" value="Unassembled WGS sequence"/>
</dbReference>
<evidence type="ECO:0000256" key="2">
    <source>
        <dbReference type="SAM" id="SignalP"/>
    </source>
</evidence>
<gene>
    <name evidence="4" type="primary">20209145</name>
    <name evidence="3" type="ORF">HELRODRAFT_183645</name>
</gene>
<dbReference type="EnsemblMetazoa" id="HelroT183645">
    <property type="protein sequence ID" value="HelroP183645"/>
    <property type="gene ID" value="HelroG183645"/>
</dbReference>
<keyword evidence="1" id="KW-0812">Transmembrane</keyword>
<reference evidence="3 5" key="2">
    <citation type="journal article" date="2013" name="Nature">
        <title>Insights into bilaterian evolution from three spiralian genomes.</title>
        <authorList>
            <person name="Simakov O."/>
            <person name="Marletaz F."/>
            <person name="Cho S.J."/>
            <person name="Edsinger-Gonzales E."/>
            <person name="Havlak P."/>
            <person name="Hellsten U."/>
            <person name="Kuo D.H."/>
            <person name="Larsson T."/>
            <person name="Lv J."/>
            <person name="Arendt D."/>
            <person name="Savage R."/>
            <person name="Osoegawa K."/>
            <person name="de Jong P."/>
            <person name="Grimwood J."/>
            <person name="Chapman J.A."/>
            <person name="Shapiro H."/>
            <person name="Aerts A."/>
            <person name="Otillar R.P."/>
            <person name="Terry A.Y."/>
            <person name="Boore J.L."/>
            <person name="Grigoriev I.V."/>
            <person name="Lindberg D.R."/>
            <person name="Seaver E.C."/>
            <person name="Weisblat D.A."/>
            <person name="Putnam N.H."/>
            <person name="Rokhsar D.S."/>
        </authorList>
    </citation>
    <scope>NUCLEOTIDE SEQUENCE</scope>
</reference>
<dbReference type="InterPro" id="IPR036719">
    <property type="entry name" value="Neuro-gated_channel_TM_sf"/>
</dbReference>
<organism evidence="4 5">
    <name type="scientific">Helobdella robusta</name>
    <name type="common">Californian leech</name>
    <dbReference type="NCBI Taxonomy" id="6412"/>
    <lineage>
        <taxon>Eukaryota</taxon>
        <taxon>Metazoa</taxon>
        <taxon>Spiralia</taxon>
        <taxon>Lophotrochozoa</taxon>
        <taxon>Annelida</taxon>
        <taxon>Clitellata</taxon>
        <taxon>Hirudinea</taxon>
        <taxon>Rhynchobdellida</taxon>
        <taxon>Glossiphoniidae</taxon>
        <taxon>Helobdella</taxon>
    </lineage>
</organism>
<evidence type="ECO:0000313" key="4">
    <source>
        <dbReference type="EnsemblMetazoa" id="HelroP183645"/>
    </source>
</evidence>
<dbReference type="InterPro" id="IPR036734">
    <property type="entry name" value="Neur_chan_lig-bd_sf"/>
</dbReference>
<dbReference type="HOGENOM" id="CLU_1016629_0_0_1"/>
<dbReference type="InParanoid" id="T1FJZ6"/>
<dbReference type="EMBL" id="KB095875">
    <property type="protein sequence ID" value="ESO10423.1"/>
    <property type="molecule type" value="Genomic_DNA"/>
</dbReference>
<keyword evidence="1" id="KW-0472">Membrane</keyword>
<evidence type="ECO:0008006" key="6">
    <source>
        <dbReference type="Google" id="ProtNLM"/>
    </source>
</evidence>
<keyword evidence="1" id="KW-1133">Transmembrane helix</keyword>
<dbReference type="GeneID" id="20209145"/>
<protein>
    <recommendedName>
        <fullName evidence="6">Neurotransmitter-gated ion-channel ligand-binding domain-containing protein</fullName>
    </recommendedName>
</protein>
<dbReference type="GO" id="GO:0005230">
    <property type="term" value="F:extracellular ligand-gated monoatomic ion channel activity"/>
    <property type="evidence" value="ECO:0007669"/>
    <property type="project" value="InterPro"/>
</dbReference>
<evidence type="ECO:0000313" key="3">
    <source>
        <dbReference type="EMBL" id="ESO10423.1"/>
    </source>
</evidence>
<dbReference type="GO" id="GO:0016020">
    <property type="term" value="C:membrane"/>
    <property type="evidence" value="ECO:0007669"/>
    <property type="project" value="InterPro"/>
</dbReference>
<keyword evidence="2" id="KW-0732">Signal</keyword>
<dbReference type="KEGG" id="hro:HELRODRAFT_183645"/>
<dbReference type="EMBL" id="AMQM01008915">
    <property type="status" value="NOT_ANNOTATED_CDS"/>
    <property type="molecule type" value="Genomic_DNA"/>
</dbReference>
<sequence length="274" mass="31673">MNWCTNIITICLLSWSLPLLTFIPVVHSSVHYCLSGNRSEELSPDYRLRECLGIKEYTAYRSKGASPTTVTVDIRFQYFDIMDVDQRLAWSPQFYEYIDEIYTDPNYIWKPEFIIQYNLLDRARPIDSQARIPNDADPIEWYKVYNSKTFCYFDYVRSMFFNGLVSFLTGVPLPASTYPPVQDHSAMFTFTPYPTSASSSSSGIQKMPSGSSELKKMEKIMGDIRQNLVGLVCGEHLAACDEQWRSLSRMVDRLAFEIFMLANVFMTAIIYLRL</sequence>
<feature type="signal peptide" evidence="2">
    <location>
        <begin position="1"/>
        <end position="28"/>
    </location>
</feature>
<dbReference type="SUPFAM" id="SSF63712">
    <property type="entry name" value="Nicotinic receptor ligand binding domain-like"/>
    <property type="match status" value="1"/>
</dbReference>
<name>T1FJZ6_HELRO</name>
<dbReference type="Gene3D" id="2.70.170.10">
    <property type="entry name" value="Neurotransmitter-gated ion-channel ligand-binding domain"/>
    <property type="match status" value="1"/>
</dbReference>
<proteinExistence type="predicted"/>
<evidence type="ECO:0000256" key="1">
    <source>
        <dbReference type="SAM" id="Phobius"/>
    </source>
</evidence>
<feature type="chain" id="PRO_5010980815" description="Neurotransmitter-gated ion-channel ligand-binding domain-containing protein" evidence="2">
    <location>
        <begin position="29"/>
        <end position="274"/>
    </location>
</feature>